<dbReference type="AlphaFoldDB" id="A0A974BHM5"/>
<organism evidence="1 2">
    <name type="scientific">Sedimentibacter hydroxybenzoicus DSM 7310</name>
    <dbReference type="NCBI Taxonomy" id="1123245"/>
    <lineage>
        <taxon>Bacteria</taxon>
        <taxon>Bacillati</taxon>
        <taxon>Bacillota</taxon>
        <taxon>Tissierellia</taxon>
        <taxon>Sedimentibacter</taxon>
    </lineage>
</organism>
<gene>
    <name evidence="1" type="ORF">HZF24_04265</name>
</gene>
<comment type="caution">
    <text evidence="1">The sequence shown here is derived from an EMBL/GenBank/DDBJ whole genome shotgun (WGS) entry which is preliminary data.</text>
</comment>
<proteinExistence type="predicted"/>
<reference evidence="1" key="1">
    <citation type="submission" date="2020-07" db="EMBL/GenBank/DDBJ databases">
        <title>Genomic analysis of a strain of Sedimentibacter Hydroxybenzoicus DSM7310.</title>
        <authorList>
            <person name="Ma S."/>
        </authorList>
    </citation>
    <scope>NUCLEOTIDE SEQUENCE</scope>
    <source>
        <strain evidence="1">DSM 7310</strain>
    </source>
</reference>
<dbReference type="Proteomes" id="UP000611629">
    <property type="component" value="Unassembled WGS sequence"/>
</dbReference>
<accession>A0A974BHM5</accession>
<dbReference type="Pfam" id="PF06675">
    <property type="entry name" value="DUF1177"/>
    <property type="match status" value="1"/>
</dbReference>
<keyword evidence="2" id="KW-1185">Reference proteome</keyword>
<evidence type="ECO:0000313" key="2">
    <source>
        <dbReference type="Proteomes" id="UP000611629"/>
    </source>
</evidence>
<sequence>MLKQILEIKDILDGMVTGNDVADYLRERGAKSVIITPIDGEQGHTDFLKIQINGTMGKSVGGDEPTLGIIGRLGGIGARPNRIGIVSDADGAIAALAVALKLVEMQERGDKLRGDVIICTHICPNAPILPHKPVPLMNSPVDMEMLNKYEVSQEMDAILSVDATKGNIILNNRGIAITQTVLNGYILPVSQELLELESYCTGMLPVVLPICQYDITPYGNGLSHINSIVQPSVAANVPVVGVAITAQSTVPGCATGSCQETDIRDAAVFCVEVAKSFTKETDLFYNKTEYNRCIELYGEFTHFKRSE</sequence>
<dbReference type="InterPro" id="IPR009561">
    <property type="entry name" value="DUF1177"/>
</dbReference>
<protein>
    <submittedName>
        <fullName evidence="1">DUF1177 domain-containing protein</fullName>
    </submittedName>
</protein>
<evidence type="ECO:0000313" key="1">
    <source>
        <dbReference type="EMBL" id="NYB73349.1"/>
    </source>
</evidence>
<dbReference type="RefSeq" id="WP_179237028.1">
    <property type="nucleotide sequence ID" value="NZ_JACBNQ010000002.1"/>
</dbReference>
<dbReference type="EMBL" id="JACBNQ010000002">
    <property type="protein sequence ID" value="NYB73349.1"/>
    <property type="molecule type" value="Genomic_DNA"/>
</dbReference>
<name>A0A974BHM5_SEDHY</name>